<accession>A0A2N9GVE1</accession>
<proteinExistence type="predicted"/>
<protein>
    <submittedName>
        <fullName evidence="1">Uncharacterized protein</fullName>
    </submittedName>
</protein>
<organism evidence="1">
    <name type="scientific">Fagus sylvatica</name>
    <name type="common">Beechnut</name>
    <dbReference type="NCBI Taxonomy" id="28930"/>
    <lineage>
        <taxon>Eukaryota</taxon>
        <taxon>Viridiplantae</taxon>
        <taxon>Streptophyta</taxon>
        <taxon>Embryophyta</taxon>
        <taxon>Tracheophyta</taxon>
        <taxon>Spermatophyta</taxon>
        <taxon>Magnoliopsida</taxon>
        <taxon>eudicotyledons</taxon>
        <taxon>Gunneridae</taxon>
        <taxon>Pentapetalae</taxon>
        <taxon>rosids</taxon>
        <taxon>fabids</taxon>
        <taxon>Fagales</taxon>
        <taxon>Fagaceae</taxon>
        <taxon>Fagus</taxon>
    </lineage>
</organism>
<dbReference type="AlphaFoldDB" id="A0A2N9GVE1"/>
<gene>
    <name evidence="1" type="ORF">FSB_LOCUS31126</name>
</gene>
<reference evidence="1" key="1">
    <citation type="submission" date="2018-02" db="EMBL/GenBank/DDBJ databases">
        <authorList>
            <person name="Cohen D.B."/>
            <person name="Kent A.D."/>
        </authorList>
    </citation>
    <scope>NUCLEOTIDE SEQUENCE</scope>
</reference>
<evidence type="ECO:0000313" key="1">
    <source>
        <dbReference type="EMBL" id="SPD03244.1"/>
    </source>
</evidence>
<name>A0A2N9GVE1_FAGSY</name>
<dbReference type="EMBL" id="OIVN01002391">
    <property type="protein sequence ID" value="SPD03244.1"/>
    <property type="molecule type" value="Genomic_DNA"/>
</dbReference>
<sequence>MGAVIVGFWVWLDMVVDVTRWVYGSKLSSTLVISDG</sequence>